<name>A0A238ZLU8_9ACTN</name>
<feature type="transmembrane region" description="Helical" evidence="1">
    <location>
        <begin position="6"/>
        <end position="29"/>
    </location>
</feature>
<evidence type="ECO:0000313" key="2">
    <source>
        <dbReference type="EMBL" id="SNR83948.1"/>
    </source>
</evidence>
<dbReference type="Proteomes" id="UP000198403">
    <property type="component" value="Unassembled WGS sequence"/>
</dbReference>
<dbReference type="OrthoDB" id="5195050at2"/>
<protein>
    <submittedName>
        <fullName evidence="2">Uncharacterized protein</fullName>
    </submittedName>
</protein>
<sequence length="128" mass="13589">MHVPLLQIGGTVAVVAALIAWTGPVVRWVRRIADRRRAARNPAPGCRPLQVVAADVRRLARSVALVPAGSPMARRRALAAAYDDVLIEAAGLLEVPQELRATPEGPARDVERLRLLAALEGAGLAVRG</sequence>
<organism evidence="2 3">
    <name type="scientific">Blastococcus mobilis</name>
    <dbReference type="NCBI Taxonomy" id="1938746"/>
    <lineage>
        <taxon>Bacteria</taxon>
        <taxon>Bacillati</taxon>
        <taxon>Actinomycetota</taxon>
        <taxon>Actinomycetes</taxon>
        <taxon>Geodermatophilales</taxon>
        <taxon>Geodermatophilaceae</taxon>
        <taxon>Blastococcus</taxon>
    </lineage>
</organism>
<accession>A0A238ZLU8</accession>
<keyword evidence="1" id="KW-0812">Transmembrane</keyword>
<evidence type="ECO:0000256" key="1">
    <source>
        <dbReference type="SAM" id="Phobius"/>
    </source>
</evidence>
<dbReference type="EMBL" id="FZNO01000030">
    <property type="protein sequence ID" value="SNR83948.1"/>
    <property type="molecule type" value="Genomic_DNA"/>
</dbReference>
<dbReference type="AlphaFoldDB" id="A0A238ZLU8"/>
<proteinExistence type="predicted"/>
<keyword evidence="1" id="KW-0472">Membrane</keyword>
<evidence type="ECO:0000313" key="3">
    <source>
        <dbReference type="Proteomes" id="UP000198403"/>
    </source>
</evidence>
<reference evidence="2 3" key="1">
    <citation type="submission" date="2017-06" db="EMBL/GenBank/DDBJ databases">
        <authorList>
            <person name="Kim H.J."/>
            <person name="Triplett B.A."/>
        </authorList>
    </citation>
    <scope>NUCLEOTIDE SEQUENCE [LARGE SCALE GENOMIC DNA]</scope>
    <source>
        <strain evidence="2 3">DSM 44272</strain>
    </source>
</reference>
<keyword evidence="1" id="KW-1133">Transmembrane helix</keyword>
<gene>
    <name evidence="2" type="ORF">SAMN06272737_1308</name>
</gene>
<keyword evidence="3" id="KW-1185">Reference proteome</keyword>
<dbReference type="RefSeq" id="WP_089338450.1">
    <property type="nucleotide sequence ID" value="NZ_FZNO01000030.1"/>
</dbReference>